<dbReference type="AlphaFoldDB" id="A0A182K9B1"/>
<dbReference type="InterPro" id="IPR011009">
    <property type="entry name" value="Kinase-like_dom_sf"/>
</dbReference>
<feature type="domain" description="CHK kinase-like" evidence="2">
    <location>
        <begin position="160"/>
        <end position="336"/>
    </location>
</feature>
<dbReference type="InterPro" id="IPR015897">
    <property type="entry name" value="CHK_kinase-like"/>
</dbReference>
<sequence>MVLESDEQAIDQVNHVTQPSVSEVPNDATADGARTRPAFVYTAMDQVAQQEGFTVGQYTIETADGSSKGDGFMGELFCAYLIEGARREVYLCKIPPQNEARRQQFGTMESFDREVLVYNKFLPLMFAYQQEMGISREDGFYCTPKCYYAHYDGQAAEAIIVMEDLRLNNYHMFAKDKPVDYEHARLTVEQLGRYNAVSLAMKHDRPDVFEQFKVLDPMKEMMGPGSPFIMMLQKTTLDAMETLEPHETKEQNKMQKLLEGIPNDVDRYANFALAEPYAKGAPEQVVLYDWQSARYCSPILDLAYFIICCTHEDLRQRHYDELVNVYYNSLATLLEKLGHSSQEVFPRTAFLRQLRQYGRFGLMLAMFVVAMLCTRNEDLPDMDETAEMFRETDNVDIAIYTKCIAQIRALTMTGESNTEAGVEQPPGVSSDQQPTVKSETEAPVEQTSAAVVDTSEKVMEEIKPEQQQNTVQDDLRQESDERVVKVVEDEKLEESSMVEQLVTEEPRNNLQEESEEKVVEVVEEEQLKESSTVEPRNEAPTSDVPVKEETLAEAAAVVAEPEQVTVNEPEHSVTTEETNSEPVPSSLLNGEADVTVPVASEESSSAPATAELPRYLYNAMEQVAIEQGFTAGQYKIEFDVGSNKGDGFVGQMFKAFLTEGERREVYLCKIPPLNEARRQQFETMTIFSRETLAYKSLLPLILAYQEEKGISREDGFFNVPKCFYAECNEATEESVIVMEDLRLKDYRMWDKLVPVNYEHARLTMQQLGRLHAVSLALKRDRPADFEQFKVPDPLDVMMPQDGPFEAMMLKMLSDAMETLEPHETKERAKMQKLVENMRQEMKSCTDSTLAEPYAVLGHGDCWVNNFMFHYTNGAPEHVVLLDWQITRYVSPVTDLAYFIFCCTDEEFRRRHFDEMMSIYYNSLATLLEKLGHNPQEVFPRTALMRQLRRFGRFGIFMAIFLVPMLCTRNEDLPDMDEAAEKYRETKEMDLAAIAMNANQMAYRKRMSAVIRDMVRYGYL</sequence>
<dbReference type="VEuPathDB" id="VectorBase:ACHR007348"/>
<feature type="region of interest" description="Disordered" evidence="1">
    <location>
        <begin position="495"/>
        <end position="588"/>
    </location>
</feature>
<dbReference type="InterPro" id="IPR004119">
    <property type="entry name" value="EcKL"/>
</dbReference>
<protein>
    <recommendedName>
        <fullName evidence="2">CHK kinase-like domain-containing protein</fullName>
    </recommendedName>
</protein>
<reference evidence="3" key="2">
    <citation type="submission" date="2020-05" db="UniProtKB">
        <authorList>
            <consortium name="EnsemblMetazoa"/>
        </authorList>
    </citation>
    <scope>IDENTIFICATION</scope>
    <source>
        <strain evidence="3">ACHKN1017</strain>
    </source>
</reference>
<feature type="compositionally biased region" description="Basic and acidic residues" evidence="1">
    <location>
        <begin position="516"/>
        <end position="528"/>
    </location>
</feature>
<feature type="compositionally biased region" description="Polar residues" evidence="1">
    <location>
        <begin position="427"/>
        <end position="437"/>
    </location>
</feature>
<organism evidence="3 4">
    <name type="scientific">Anopheles christyi</name>
    <dbReference type="NCBI Taxonomy" id="43041"/>
    <lineage>
        <taxon>Eukaryota</taxon>
        <taxon>Metazoa</taxon>
        <taxon>Ecdysozoa</taxon>
        <taxon>Arthropoda</taxon>
        <taxon>Hexapoda</taxon>
        <taxon>Insecta</taxon>
        <taxon>Pterygota</taxon>
        <taxon>Neoptera</taxon>
        <taxon>Endopterygota</taxon>
        <taxon>Diptera</taxon>
        <taxon>Nematocera</taxon>
        <taxon>Culicoidea</taxon>
        <taxon>Culicidae</taxon>
        <taxon>Anophelinae</taxon>
        <taxon>Anopheles</taxon>
    </lineage>
</organism>
<dbReference type="EnsemblMetazoa" id="ACHR007348-RA">
    <property type="protein sequence ID" value="ACHR007348-PA"/>
    <property type="gene ID" value="ACHR007348"/>
</dbReference>
<dbReference type="Proteomes" id="UP000075881">
    <property type="component" value="Unassembled WGS sequence"/>
</dbReference>
<feature type="region of interest" description="Disordered" evidence="1">
    <location>
        <begin position="416"/>
        <end position="447"/>
    </location>
</feature>
<reference evidence="4" key="1">
    <citation type="submission" date="2013-03" db="EMBL/GenBank/DDBJ databases">
        <title>The Genome Sequence of Anopheles christyi ACHKN1017.</title>
        <authorList>
            <consortium name="The Broad Institute Genomics Platform"/>
            <person name="Neafsey D.E."/>
            <person name="Besansky N."/>
            <person name="Walker B."/>
            <person name="Young S.K."/>
            <person name="Zeng Q."/>
            <person name="Gargeya S."/>
            <person name="Fitzgerald M."/>
            <person name="Haas B."/>
            <person name="Abouelleil A."/>
            <person name="Allen A.W."/>
            <person name="Alvarado L."/>
            <person name="Arachchi H.M."/>
            <person name="Berlin A.M."/>
            <person name="Chapman S.B."/>
            <person name="Gainer-Dewar J."/>
            <person name="Goldberg J."/>
            <person name="Griggs A."/>
            <person name="Gujja S."/>
            <person name="Hansen M."/>
            <person name="Howarth C."/>
            <person name="Imamovic A."/>
            <person name="Ireland A."/>
            <person name="Larimer J."/>
            <person name="McCowan C."/>
            <person name="Murphy C."/>
            <person name="Pearson M."/>
            <person name="Poon T.W."/>
            <person name="Priest M."/>
            <person name="Roberts A."/>
            <person name="Saif S."/>
            <person name="Shea T."/>
            <person name="Sisk P."/>
            <person name="Sykes S."/>
            <person name="Wortman J."/>
            <person name="Nusbaum C."/>
            <person name="Birren B."/>
        </authorList>
    </citation>
    <scope>NUCLEOTIDE SEQUENCE [LARGE SCALE GENOMIC DNA]</scope>
    <source>
        <strain evidence="4">ACHKN1017</strain>
    </source>
</reference>
<feature type="compositionally biased region" description="Low complexity" evidence="1">
    <location>
        <begin position="552"/>
        <end position="566"/>
    </location>
</feature>
<evidence type="ECO:0000313" key="3">
    <source>
        <dbReference type="EnsemblMetazoa" id="ACHR007348-PA"/>
    </source>
</evidence>
<dbReference type="Gene3D" id="3.90.1200.10">
    <property type="match status" value="1"/>
</dbReference>
<evidence type="ECO:0000259" key="2">
    <source>
        <dbReference type="SMART" id="SM00587"/>
    </source>
</evidence>
<dbReference type="SUPFAM" id="SSF56112">
    <property type="entry name" value="Protein kinase-like (PK-like)"/>
    <property type="match status" value="2"/>
</dbReference>
<keyword evidence="4" id="KW-1185">Reference proteome</keyword>
<dbReference type="Pfam" id="PF02958">
    <property type="entry name" value="EcKL"/>
    <property type="match status" value="3"/>
</dbReference>
<proteinExistence type="predicted"/>
<dbReference type="SMART" id="SM00587">
    <property type="entry name" value="CHK"/>
    <property type="match status" value="2"/>
</dbReference>
<evidence type="ECO:0000313" key="4">
    <source>
        <dbReference type="Proteomes" id="UP000075881"/>
    </source>
</evidence>
<accession>A0A182K9B1</accession>
<feature type="domain" description="CHK kinase-like" evidence="2">
    <location>
        <begin position="736"/>
        <end position="929"/>
    </location>
</feature>
<name>A0A182K9B1_9DIPT</name>
<feature type="compositionally biased region" description="Polar residues" evidence="1">
    <location>
        <begin position="575"/>
        <end position="588"/>
    </location>
</feature>
<dbReference type="PANTHER" id="PTHR11012:SF54">
    <property type="entry name" value="CHK KINASE-LIKE DOMAIN-CONTAINING PROTEIN"/>
    <property type="match status" value="1"/>
</dbReference>
<dbReference type="PANTHER" id="PTHR11012">
    <property type="entry name" value="PROTEIN KINASE-LIKE DOMAIN-CONTAINING"/>
    <property type="match status" value="1"/>
</dbReference>
<evidence type="ECO:0000256" key="1">
    <source>
        <dbReference type="SAM" id="MobiDB-lite"/>
    </source>
</evidence>